<dbReference type="AlphaFoldDB" id="A0A0E9RB13"/>
<reference evidence="1" key="2">
    <citation type="journal article" date="2015" name="Fish Shellfish Immunol.">
        <title>Early steps in the European eel (Anguilla anguilla)-Vibrio vulnificus interaction in the gills: Role of the RtxA13 toxin.</title>
        <authorList>
            <person name="Callol A."/>
            <person name="Pajuelo D."/>
            <person name="Ebbesson L."/>
            <person name="Teles M."/>
            <person name="MacKenzie S."/>
            <person name="Amaro C."/>
        </authorList>
    </citation>
    <scope>NUCLEOTIDE SEQUENCE</scope>
</reference>
<evidence type="ECO:0000313" key="1">
    <source>
        <dbReference type="EMBL" id="JAH25538.1"/>
    </source>
</evidence>
<organism evidence="1">
    <name type="scientific">Anguilla anguilla</name>
    <name type="common">European freshwater eel</name>
    <name type="synonym">Muraena anguilla</name>
    <dbReference type="NCBI Taxonomy" id="7936"/>
    <lineage>
        <taxon>Eukaryota</taxon>
        <taxon>Metazoa</taxon>
        <taxon>Chordata</taxon>
        <taxon>Craniata</taxon>
        <taxon>Vertebrata</taxon>
        <taxon>Euteleostomi</taxon>
        <taxon>Actinopterygii</taxon>
        <taxon>Neopterygii</taxon>
        <taxon>Teleostei</taxon>
        <taxon>Anguilliformes</taxon>
        <taxon>Anguillidae</taxon>
        <taxon>Anguilla</taxon>
    </lineage>
</organism>
<accession>A0A0E9RB13</accession>
<proteinExistence type="predicted"/>
<reference evidence="1" key="1">
    <citation type="submission" date="2014-11" db="EMBL/GenBank/DDBJ databases">
        <authorList>
            <person name="Amaro Gonzalez C."/>
        </authorList>
    </citation>
    <scope>NUCLEOTIDE SEQUENCE</scope>
</reference>
<dbReference type="EMBL" id="GBXM01083039">
    <property type="protein sequence ID" value="JAH25538.1"/>
    <property type="molecule type" value="Transcribed_RNA"/>
</dbReference>
<protein>
    <submittedName>
        <fullName evidence="1">Uncharacterized protein</fullName>
    </submittedName>
</protein>
<sequence>MPRQLLVIDKAVCCHTTKYYQAWVGTKHSPIKIYFDFLYCFIHSTQNAFNPAVNIS</sequence>
<name>A0A0E9RB13_ANGAN</name>